<dbReference type="Gene3D" id="3.30.70.100">
    <property type="match status" value="1"/>
</dbReference>
<comment type="caution">
    <text evidence="3">The sequence shown here is derived from an EMBL/GenBank/DDBJ whole genome shotgun (WGS) entry which is preliminary data.</text>
</comment>
<gene>
    <name evidence="3" type="ORF">GCM10017643_07800</name>
</gene>
<dbReference type="PROSITE" id="PS50846">
    <property type="entry name" value="HMA_2"/>
    <property type="match status" value="1"/>
</dbReference>
<name>A0A9W6J4D9_9HYPH</name>
<dbReference type="InterPro" id="IPR017969">
    <property type="entry name" value="Heavy-metal-associated_CS"/>
</dbReference>
<protein>
    <recommendedName>
        <fullName evidence="2">HMA domain-containing protein</fullName>
    </recommendedName>
</protein>
<reference evidence="3" key="1">
    <citation type="journal article" date="2014" name="Int. J. Syst. Evol. Microbiol.">
        <title>Complete genome sequence of Corynebacterium casei LMG S-19264T (=DSM 44701T), isolated from a smear-ripened cheese.</title>
        <authorList>
            <consortium name="US DOE Joint Genome Institute (JGI-PGF)"/>
            <person name="Walter F."/>
            <person name="Albersmeier A."/>
            <person name="Kalinowski J."/>
            <person name="Ruckert C."/>
        </authorList>
    </citation>
    <scope>NUCLEOTIDE SEQUENCE</scope>
    <source>
        <strain evidence="3">VKM B-2484</strain>
    </source>
</reference>
<keyword evidence="1" id="KW-0479">Metal-binding</keyword>
<dbReference type="FunFam" id="3.30.70.100:FF:000001">
    <property type="entry name" value="ATPase copper transporting beta"/>
    <property type="match status" value="1"/>
</dbReference>
<organism evidence="3 4">
    <name type="scientific">Ancylobacter dichloromethanicus</name>
    <dbReference type="NCBI Taxonomy" id="518825"/>
    <lineage>
        <taxon>Bacteria</taxon>
        <taxon>Pseudomonadati</taxon>
        <taxon>Pseudomonadota</taxon>
        <taxon>Alphaproteobacteria</taxon>
        <taxon>Hyphomicrobiales</taxon>
        <taxon>Xanthobacteraceae</taxon>
        <taxon>Ancylobacter</taxon>
    </lineage>
</organism>
<dbReference type="Proteomes" id="UP001143370">
    <property type="component" value="Unassembled WGS sequence"/>
</dbReference>
<feature type="domain" description="HMA" evidence="2">
    <location>
        <begin position="10"/>
        <end position="73"/>
    </location>
</feature>
<evidence type="ECO:0000313" key="3">
    <source>
        <dbReference type="EMBL" id="GLK70665.1"/>
    </source>
</evidence>
<dbReference type="RefSeq" id="WP_271188588.1">
    <property type="nucleotide sequence ID" value="NZ_BSFJ01000004.1"/>
</dbReference>
<evidence type="ECO:0000256" key="1">
    <source>
        <dbReference type="ARBA" id="ARBA00022723"/>
    </source>
</evidence>
<sequence>MDQQGSHQVRETVLTVSGMTCGGCANTVTRILSRVPGVVGAKVDFTTGRATIKGEAPPAELIAAVEAAGYGAKDAGSDAQTGGSNGSD</sequence>
<dbReference type="PROSITE" id="PS01047">
    <property type="entry name" value="HMA_1"/>
    <property type="match status" value="1"/>
</dbReference>
<evidence type="ECO:0000313" key="4">
    <source>
        <dbReference type="Proteomes" id="UP001143370"/>
    </source>
</evidence>
<reference evidence="3" key="2">
    <citation type="submission" date="2023-01" db="EMBL/GenBank/DDBJ databases">
        <authorList>
            <person name="Sun Q."/>
            <person name="Evtushenko L."/>
        </authorList>
    </citation>
    <scope>NUCLEOTIDE SEQUENCE</scope>
    <source>
        <strain evidence="3">VKM B-2484</strain>
    </source>
</reference>
<dbReference type="CDD" id="cd00371">
    <property type="entry name" value="HMA"/>
    <property type="match status" value="1"/>
</dbReference>
<dbReference type="EMBL" id="BSFJ01000004">
    <property type="protein sequence ID" value="GLK70665.1"/>
    <property type="molecule type" value="Genomic_DNA"/>
</dbReference>
<keyword evidence="4" id="KW-1185">Reference proteome</keyword>
<dbReference type="Pfam" id="PF00403">
    <property type="entry name" value="HMA"/>
    <property type="match status" value="1"/>
</dbReference>
<dbReference type="InterPro" id="IPR006121">
    <property type="entry name" value="HMA_dom"/>
</dbReference>
<proteinExistence type="predicted"/>
<accession>A0A9W6J4D9</accession>
<dbReference type="GO" id="GO:0046872">
    <property type="term" value="F:metal ion binding"/>
    <property type="evidence" value="ECO:0007669"/>
    <property type="project" value="UniProtKB-KW"/>
</dbReference>
<dbReference type="InterPro" id="IPR036163">
    <property type="entry name" value="HMA_dom_sf"/>
</dbReference>
<evidence type="ECO:0000259" key="2">
    <source>
        <dbReference type="PROSITE" id="PS50846"/>
    </source>
</evidence>
<dbReference type="SUPFAM" id="SSF55008">
    <property type="entry name" value="HMA, heavy metal-associated domain"/>
    <property type="match status" value="1"/>
</dbReference>
<dbReference type="AlphaFoldDB" id="A0A9W6J4D9"/>